<evidence type="ECO:0000313" key="2">
    <source>
        <dbReference type="EMBL" id="QUS40938.1"/>
    </source>
</evidence>
<organism evidence="2 3">
    <name type="scientific">Tardiphaga alba</name>
    <dbReference type="NCBI Taxonomy" id="340268"/>
    <lineage>
        <taxon>Bacteria</taxon>
        <taxon>Pseudomonadati</taxon>
        <taxon>Pseudomonadota</taxon>
        <taxon>Alphaproteobacteria</taxon>
        <taxon>Hyphomicrobiales</taxon>
        <taxon>Nitrobacteraceae</taxon>
        <taxon>Tardiphaga</taxon>
    </lineage>
</organism>
<proteinExistence type="predicted"/>
<name>A0ABX8AEU3_9BRAD</name>
<dbReference type="Proteomes" id="UP000682843">
    <property type="component" value="Chromosome"/>
</dbReference>
<evidence type="ECO:0000313" key="3">
    <source>
        <dbReference type="Proteomes" id="UP000682843"/>
    </source>
</evidence>
<gene>
    <name evidence="2" type="ORF">RPMA_20405</name>
</gene>
<evidence type="ECO:0000259" key="1">
    <source>
        <dbReference type="Pfam" id="PF07238"/>
    </source>
</evidence>
<feature type="domain" description="PilZ" evidence="1">
    <location>
        <begin position="3"/>
        <end position="79"/>
    </location>
</feature>
<dbReference type="RefSeq" id="WP_211909534.1">
    <property type="nucleotide sequence ID" value="NZ_CP036498.1"/>
</dbReference>
<dbReference type="Gene3D" id="2.40.10.220">
    <property type="entry name" value="predicted glycosyltransferase like domains"/>
    <property type="match status" value="1"/>
</dbReference>
<dbReference type="Pfam" id="PF07238">
    <property type="entry name" value="PilZ"/>
    <property type="match status" value="1"/>
</dbReference>
<accession>A0ABX8AEU3</accession>
<keyword evidence="3" id="KW-1185">Reference proteome</keyword>
<sequence>MIERREHPRQRVLKRGMLTFVGGGGVDCTVRNLSASGARVDVASPMGIPEQFHLVIEADQFIRRGHPVWSTERQIGIAFD</sequence>
<dbReference type="InterPro" id="IPR009875">
    <property type="entry name" value="PilZ_domain"/>
</dbReference>
<protein>
    <submittedName>
        <fullName evidence="2">PilZ domain-containing protein</fullName>
    </submittedName>
</protein>
<dbReference type="SUPFAM" id="SSF141371">
    <property type="entry name" value="PilZ domain-like"/>
    <property type="match status" value="1"/>
</dbReference>
<reference evidence="2 3" key="1">
    <citation type="submission" date="2019-02" db="EMBL/GenBank/DDBJ databases">
        <title>Emended description of the genus Rhodopseudomonas and description of Rhodopseudomonas albus sp. nov., a non-phototrophic, heavy-metal-tolerant bacterium isolated from garden soil.</title>
        <authorList>
            <person name="Bao Z."/>
            <person name="Cao W.W."/>
            <person name="Sato Y."/>
            <person name="Nishizawa T."/>
            <person name="Zhao J."/>
            <person name="Guo Y."/>
            <person name="Ohta H."/>
        </authorList>
    </citation>
    <scope>NUCLEOTIDE SEQUENCE [LARGE SCALE GENOMIC DNA]</scope>
    <source>
        <strain evidence="2 3">SK50-23</strain>
    </source>
</reference>
<dbReference type="EMBL" id="CP036498">
    <property type="protein sequence ID" value="QUS40938.1"/>
    <property type="molecule type" value="Genomic_DNA"/>
</dbReference>